<dbReference type="AlphaFoldDB" id="A0A0A9EQC4"/>
<dbReference type="EMBL" id="GBRH01199673">
    <property type="protein sequence ID" value="JAD98222.1"/>
    <property type="molecule type" value="Transcribed_RNA"/>
</dbReference>
<reference evidence="2" key="2">
    <citation type="journal article" date="2015" name="Data Brief">
        <title>Shoot transcriptome of the giant reed, Arundo donax.</title>
        <authorList>
            <person name="Barrero R.A."/>
            <person name="Guerrero F.D."/>
            <person name="Moolhuijzen P."/>
            <person name="Goolsby J.A."/>
            <person name="Tidwell J."/>
            <person name="Bellgard S.E."/>
            <person name="Bellgard M.I."/>
        </authorList>
    </citation>
    <scope>NUCLEOTIDE SEQUENCE</scope>
    <source>
        <tissue evidence="2">Shoot tissue taken approximately 20 cm above the soil surface</tissue>
    </source>
</reference>
<protein>
    <submittedName>
        <fullName evidence="2">Uncharacterized protein</fullName>
    </submittedName>
</protein>
<accession>A0A0A9EQC4</accession>
<reference evidence="2" key="1">
    <citation type="submission" date="2014-09" db="EMBL/GenBank/DDBJ databases">
        <authorList>
            <person name="Magalhaes I.L.F."/>
            <person name="Oliveira U."/>
            <person name="Santos F.R."/>
            <person name="Vidigal T.H.D.A."/>
            <person name="Brescovit A.D."/>
            <person name="Santos A.J."/>
        </authorList>
    </citation>
    <scope>NUCLEOTIDE SEQUENCE</scope>
    <source>
        <tissue evidence="2">Shoot tissue taken approximately 20 cm above the soil surface</tissue>
    </source>
</reference>
<evidence type="ECO:0000256" key="1">
    <source>
        <dbReference type="SAM" id="MobiDB-lite"/>
    </source>
</evidence>
<proteinExistence type="predicted"/>
<feature type="compositionally biased region" description="Low complexity" evidence="1">
    <location>
        <begin position="9"/>
        <end position="23"/>
    </location>
</feature>
<name>A0A0A9EQC4_ARUDO</name>
<evidence type="ECO:0000313" key="2">
    <source>
        <dbReference type="EMBL" id="JAD98222.1"/>
    </source>
</evidence>
<organism evidence="2">
    <name type="scientific">Arundo donax</name>
    <name type="common">Giant reed</name>
    <name type="synonym">Donax arundinaceus</name>
    <dbReference type="NCBI Taxonomy" id="35708"/>
    <lineage>
        <taxon>Eukaryota</taxon>
        <taxon>Viridiplantae</taxon>
        <taxon>Streptophyta</taxon>
        <taxon>Embryophyta</taxon>
        <taxon>Tracheophyta</taxon>
        <taxon>Spermatophyta</taxon>
        <taxon>Magnoliopsida</taxon>
        <taxon>Liliopsida</taxon>
        <taxon>Poales</taxon>
        <taxon>Poaceae</taxon>
        <taxon>PACMAD clade</taxon>
        <taxon>Arundinoideae</taxon>
        <taxon>Arundineae</taxon>
        <taxon>Arundo</taxon>
    </lineage>
</organism>
<feature type="region of interest" description="Disordered" evidence="1">
    <location>
        <begin position="1"/>
        <end position="23"/>
    </location>
</feature>
<sequence length="63" mass="7021">MNSVSYSPAASAGLRSRAAALGRGRSDDFRRWEEEPRRDRSLGDEEKIDNLTLHSLGFAKLIS</sequence>